<keyword evidence="2" id="KW-1185">Reference proteome</keyword>
<name>A0A1I4PG02_9EURY</name>
<gene>
    <name evidence="1" type="ORF">SAMN04488696_0635</name>
</gene>
<reference evidence="2" key="1">
    <citation type="submission" date="2016-10" db="EMBL/GenBank/DDBJ databases">
        <authorList>
            <person name="Varghese N."/>
            <person name="Submissions S."/>
        </authorList>
    </citation>
    <scope>NUCLEOTIDE SEQUENCE [LARGE SCALE GENOMIC DNA]</scope>
    <source>
        <strain evidence="2">Mob M</strain>
    </source>
</reference>
<organism evidence="1 2">
    <name type="scientific">Methanolobus profundi</name>
    <dbReference type="NCBI Taxonomy" id="487685"/>
    <lineage>
        <taxon>Archaea</taxon>
        <taxon>Methanobacteriati</taxon>
        <taxon>Methanobacteriota</taxon>
        <taxon>Stenosarchaea group</taxon>
        <taxon>Methanomicrobia</taxon>
        <taxon>Methanosarcinales</taxon>
        <taxon>Methanosarcinaceae</taxon>
        <taxon>Methanolobus</taxon>
    </lineage>
</organism>
<sequence length="83" mass="8965">MGTLELSTLLPVIIVIGSRMPAPTARSLPVGAAMTYNLREIFPDMVSDGRHFTVTSSVIPGERSNAEGEIIIQLVYSLSVYTL</sequence>
<dbReference type="AlphaFoldDB" id="A0A1I4PG02"/>
<accession>A0A1I4PG02</accession>
<dbReference type="Proteomes" id="UP000198535">
    <property type="component" value="Unassembled WGS sequence"/>
</dbReference>
<proteinExistence type="predicted"/>
<dbReference type="EMBL" id="FOUJ01000001">
    <property type="protein sequence ID" value="SFM26732.1"/>
    <property type="molecule type" value="Genomic_DNA"/>
</dbReference>
<evidence type="ECO:0000313" key="2">
    <source>
        <dbReference type="Proteomes" id="UP000198535"/>
    </source>
</evidence>
<protein>
    <submittedName>
        <fullName evidence="1">Uncharacterized protein</fullName>
    </submittedName>
</protein>
<evidence type="ECO:0000313" key="1">
    <source>
        <dbReference type="EMBL" id="SFM26732.1"/>
    </source>
</evidence>
<dbReference type="RefSeq" id="WP_091933033.1">
    <property type="nucleotide sequence ID" value="NZ_FOUJ01000001.1"/>
</dbReference>